<dbReference type="InterPro" id="IPR035892">
    <property type="entry name" value="C2_domain_sf"/>
</dbReference>
<dbReference type="Proteomes" id="UP001233999">
    <property type="component" value="Unassembled WGS sequence"/>
</dbReference>
<dbReference type="InterPro" id="IPR028928">
    <property type="entry name" value="CC2D2AN-C2"/>
</dbReference>
<dbReference type="Pfam" id="PF24652">
    <property type="entry name" value="CEP76_C"/>
    <property type="match status" value="1"/>
</dbReference>
<proteinExistence type="predicted"/>
<dbReference type="InterPro" id="IPR000008">
    <property type="entry name" value="C2_dom"/>
</dbReference>
<protein>
    <recommendedName>
        <fullName evidence="3">C2 domain-containing protein</fullName>
    </recommendedName>
</protein>
<comment type="caution">
    <text evidence="4">The sequence shown here is derived from an EMBL/GenBank/DDBJ whole genome shotgun (WGS) entry which is preliminary data.</text>
</comment>
<dbReference type="GO" id="GO:1904491">
    <property type="term" value="P:protein localization to ciliary transition zone"/>
    <property type="evidence" value="ECO:0007669"/>
    <property type="project" value="TreeGrafter"/>
</dbReference>
<name>A0AAD8EBP9_DIPPU</name>
<dbReference type="InterPro" id="IPR041510">
    <property type="entry name" value="DUF5523"/>
</dbReference>
<dbReference type="InterPro" id="IPR052434">
    <property type="entry name" value="Tectonic-like_complex_comp"/>
</dbReference>
<dbReference type="InterPro" id="IPR056290">
    <property type="entry name" value="CEPT76/DRC7_peptidase-like_dom"/>
</dbReference>
<reference evidence="4" key="2">
    <citation type="submission" date="2023-05" db="EMBL/GenBank/DDBJ databases">
        <authorList>
            <person name="Fouks B."/>
        </authorList>
    </citation>
    <scope>NUCLEOTIDE SEQUENCE</scope>
    <source>
        <strain evidence="4">Stay&amp;Tobe</strain>
        <tissue evidence="4">Testes</tissue>
    </source>
</reference>
<evidence type="ECO:0000313" key="5">
    <source>
        <dbReference type="Proteomes" id="UP001233999"/>
    </source>
</evidence>
<evidence type="ECO:0000259" key="3">
    <source>
        <dbReference type="PROSITE" id="PS50004"/>
    </source>
</evidence>
<dbReference type="GO" id="GO:0035869">
    <property type="term" value="C:ciliary transition zone"/>
    <property type="evidence" value="ECO:0007669"/>
    <property type="project" value="TreeGrafter"/>
</dbReference>
<dbReference type="InterPro" id="IPR056288">
    <property type="entry name" value="CEP76_C"/>
</dbReference>
<keyword evidence="1" id="KW-0175">Coiled coil</keyword>
<feature type="non-terminal residue" evidence="4">
    <location>
        <position position="1"/>
    </location>
</feature>
<keyword evidence="5" id="KW-1185">Reference proteome</keyword>
<dbReference type="Pfam" id="PF24656">
    <property type="entry name" value="CEPT76_peptidase"/>
    <property type="match status" value="1"/>
</dbReference>
<reference evidence="4" key="1">
    <citation type="journal article" date="2023" name="IScience">
        <title>Live-bearing cockroach genome reveals convergent evolutionary mechanisms linked to viviparity in insects and beyond.</title>
        <authorList>
            <person name="Fouks B."/>
            <person name="Harrison M.C."/>
            <person name="Mikhailova A.A."/>
            <person name="Marchal E."/>
            <person name="English S."/>
            <person name="Carruthers M."/>
            <person name="Jennings E.C."/>
            <person name="Chiamaka E.L."/>
            <person name="Frigard R.A."/>
            <person name="Pippel M."/>
            <person name="Attardo G.M."/>
            <person name="Benoit J.B."/>
            <person name="Bornberg-Bauer E."/>
            <person name="Tobe S.S."/>
        </authorList>
    </citation>
    <scope>NUCLEOTIDE SEQUENCE</scope>
    <source>
        <strain evidence="4">Stay&amp;Tobe</strain>
    </source>
</reference>
<feature type="coiled-coil region" evidence="1">
    <location>
        <begin position="205"/>
        <end position="232"/>
    </location>
</feature>
<dbReference type="SUPFAM" id="SSF49562">
    <property type="entry name" value="C2 domain (Calcium/lipid-binding domain, CaLB)"/>
    <property type="match status" value="1"/>
</dbReference>
<dbReference type="GO" id="GO:1905515">
    <property type="term" value="P:non-motile cilium assembly"/>
    <property type="evidence" value="ECO:0007669"/>
    <property type="project" value="TreeGrafter"/>
</dbReference>
<dbReference type="PANTHER" id="PTHR20837">
    <property type="entry name" value="CENTROSOMAL PROTEIN-RELATED"/>
    <property type="match status" value="1"/>
</dbReference>
<evidence type="ECO:0000256" key="1">
    <source>
        <dbReference type="SAM" id="Coils"/>
    </source>
</evidence>
<feature type="region of interest" description="Disordered" evidence="2">
    <location>
        <begin position="283"/>
        <end position="312"/>
    </location>
</feature>
<feature type="domain" description="C2" evidence="3">
    <location>
        <begin position="719"/>
        <end position="882"/>
    </location>
</feature>
<dbReference type="PROSITE" id="PS50004">
    <property type="entry name" value="C2"/>
    <property type="match status" value="1"/>
</dbReference>
<evidence type="ECO:0000313" key="4">
    <source>
        <dbReference type="EMBL" id="KAJ9583994.1"/>
    </source>
</evidence>
<dbReference type="Pfam" id="PF15625">
    <property type="entry name" value="CC2D2AN-C2"/>
    <property type="match status" value="1"/>
</dbReference>
<evidence type="ECO:0000256" key="2">
    <source>
        <dbReference type="SAM" id="MobiDB-lite"/>
    </source>
</evidence>
<feature type="compositionally biased region" description="Basic and acidic residues" evidence="2">
    <location>
        <begin position="283"/>
        <end position="296"/>
    </location>
</feature>
<dbReference type="EMBL" id="JASPKZ010007486">
    <property type="protein sequence ID" value="KAJ9583994.1"/>
    <property type="molecule type" value="Genomic_DNA"/>
</dbReference>
<sequence>SEEIGSSDEQAKLVTADFLGLRDEWELIQTVAPVYQREEQESHEQEIYFCPSMIPVPLEEKLKPEHEVRYPEEEGLYIGNHLIVADRNRNKLEHRLAIGGDRQVFPNVLKIYIQKNKFRSMNFEIPDEHDLVSNLEEKGYEVSDFENKYIVQPGEIGEDDRYLLEIDICSVSFSHHPLFSREHVLAQQVTDLFLKYSHRTALGQHQRLSGRLEALRKARDSLKKALDHTSDANEQQLARLQRYVAEIHETRRLRQTEGYNDRQLLSKLLMTWHPQRLPIRKIKESEERKEKEKGQMQEELETPGEEPKPPAKVDMATVKSEMLERLAESFRPPGEPKLKIELINNGLIDQTPGCPNEQQRRAAVKRCALYVKIFYNQKEVCCSRPQALGSRFTVSIGQLFPIRILQWPESLKVELHEEGGTLVHHVIAEIYIPIPGSDTTLENCSVEHREFSSSQVLTFNHAAVGSGTYICPFPEGSNKEPICLNTSGTLTCRVGWGVDINFYGDEREKILAPPEKYWSKGENSCCTDLMTTLVAEGGMDIDKLREWAEKSQLDPNDPSNAAFFYFIKNAGVGLNTDPNYFRLDPLQSEFDFCKMEDLEMNPRLRLLKLRDQGEPEFRGLRLVPLREKEIPKDVFKVYEKRLTATEPKLESLSSDPLESHRDWGHKFLQKVRQRVLKQCRLAQQHRQLQDVVMEDQVPDIGTLGLTFMKWLQPKRPLRPTRKERKKVTMQNLAGQEVKIVVNVIHAFEVPVRKDVDALSSSIAGTAAQQGFRFSMVPVRPFVEISFQGISVRTTVAEGANPTWNQELQLPLKPPSDDYSPGSLQSIEDNLYLHLFDEIVVDLLEDDRLRETNVHHRLERNWLGSLQIPFSTLYFNSRIEGTFKLYSPPVLLGYEKESHHRQLSSSLSAADTQQMLHPQDATFLTVFITVQPALNPPEPFKEKLESSELGFVEEYLENWESQTASQVPHRKVKTLVIDINGKSVCVTRFFRPLAPPVLVDDEPVTEEMVARFVSMIPMVGGSTLFPGLFDIWLTSDQVLRLLSGDSEDHAVLLCCYLMHLGKKAWLLLGAGIPHGPTAYVLVRDEDQSHNLSYWLWDPASGQKYSIQDNFCPLQKVYCLINDENIWFNVQKEELPWRTRFDITRKSDWWPAFGHSVGAPMGSVQPASLEYTVTSLSATQLLQDRIEKTLKDSLMKWRRTSRTLWNRYCIAILRKLLPTLEHATWNQKNLSFPDHIQELQHILASHKMCGFPINLPYTNMEAIIEAMKATGVHYNESPEVEFALAVYVHPFPNNVLSVWVYVASLIKRR</sequence>
<dbReference type="Gene3D" id="2.60.40.150">
    <property type="entry name" value="C2 domain"/>
    <property type="match status" value="1"/>
</dbReference>
<accession>A0AAD8EBP9</accession>
<gene>
    <name evidence="4" type="ORF">L9F63_021664</name>
</gene>
<organism evidence="4 5">
    <name type="scientific">Diploptera punctata</name>
    <name type="common">Pacific beetle cockroach</name>
    <dbReference type="NCBI Taxonomy" id="6984"/>
    <lineage>
        <taxon>Eukaryota</taxon>
        <taxon>Metazoa</taxon>
        <taxon>Ecdysozoa</taxon>
        <taxon>Arthropoda</taxon>
        <taxon>Hexapoda</taxon>
        <taxon>Insecta</taxon>
        <taxon>Pterygota</taxon>
        <taxon>Neoptera</taxon>
        <taxon>Polyneoptera</taxon>
        <taxon>Dictyoptera</taxon>
        <taxon>Blattodea</taxon>
        <taxon>Blaberoidea</taxon>
        <taxon>Blaberidae</taxon>
        <taxon>Diplopterinae</taxon>
        <taxon>Diploptera</taxon>
    </lineage>
</organism>
<dbReference type="PANTHER" id="PTHR20837:SF0">
    <property type="entry name" value="COILED-COIL AND C2 DOMAIN-CONTAINING PROTEIN 2A"/>
    <property type="match status" value="1"/>
</dbReference>
<dbReference type="SMART" id="SM00239">
    <property type="entry name" value="C2"/>
    <property type="match status" value="1"/>
</dbReference>
<dbReference type="Pfam" id="PF17661">
    <property type="entry name" value="DUF5523"/>
    <property type="match status" value="1"/>
</dbReference>